<dbReference type="Gene3D" id="2.60.40.420">
    <property type="entry name" value="Cupredoxins - blue copper proteins"/>
    <property type="match status" value="3"/>
</dbReference>
<evidence type="ECO:0000313" key="9">
    <source>
        <dbReference type="Proteomes" id="UP000199109"/>
    </source>
</evidence>
<dbReference type="InterPro" id="IPR011706">
    <property type="entry name" value="Cu-oxidase_C"/>
</dbReference>
<feature type="domain" description="Plastocyanin-like" evidence="7">
    <location>
        <begin position="41"/>
        <end position="153"/>
    </location>
</feature>
<evidence type="ECO:0000259" key="7">
    <source>
        <dbReference type="Pfam" id="PF07732"/>
    </source>
</evidence>
<gene>
    <name evidence="8" type="ORF">SAMN05421636_103395</name>
</gene>
<accession>A0A1G7AL19</accession>
<dbReference type="InterPro" id="IPR033138">
    <property type="entry name" value="Cu_oxidase_CS"/>
</dbReference>
<dbReference type="Pfam" id="PF00394">
    <property type="entry name" value="Cu-oxidase"/>
    <property type="match status" value="1"/>
</dbReference>
<organism evidence="8 9">
    <name type="scientific">Pricia antarctica</name>
    <dbReference type="NCBI Taxonomy" id="641691"/>
    <lineage>
        <taxon>Bacteria</taxon>
        <taxon>Pseudomonadati</taxon>
        <taxon>Bacteroidota</taxon>
        <taxon>Flavobacteriia</taxon>
        <taxon>Flavobacteriales</taxon>
        <taxon>Flavobacteriaceae</taxon>
        <taxon>Pricia</taxon>
    </lineage>
</organism>
<protein>
    <submittedName>
        <fullName evidence="8">Multicopper oxidase with three cupredoxin domains (Includes cell division protein FtsP and spore coat protein CotA)</fullName>
    </submittedName>
</protein>
<keyword evidence="8" id="KW-0131">Cell cycle</keyword>
<feature type="domain" description="Plastocyanin-like" evidence="6">
    <location>
        <begin position="530"/>
        <end position="644"/>
    </location>
</feature>
<dbReference type="InterPro" id="IPR045087">
    <property type="entry name" value="Cu-oxidase_fam"/>
</dbReference>
<keyword evidence="1" id="KW-0479">Metal-binding</keyword>
<dbReference type="CDD" id="cd13896">
    <property type="entry name" value="CuRO_3_CopA"/>
    <property type="match status" value="1"/>
</dbReference>
<dbReference type="PROSITE" id="PS00079">
    <property type="entry name" value="MULTICOPPER_OXIDASE1"/>
    <property type="match status" value="1"/>
</dbReference>
<dbReference type="InterPro" id="IPR034279">
    <property type="entry name" value="CuRO_3_CopA"/>
</dbReference>
<keyword evidence="2" id="KW-0560">Oxidoreductase</keyword>
<reference evidence="8 9" key="1">
    <citation type="submission" date="2016-10" db="EMBL/GenBank/DDBJ databases">
        <authorList>
            <person name="de Groot N.N."/>
        </authorList>
    </citation>
    <scope>NUCLEOTIDE SEQUENCE [LARGE SCALE GENOMIC DNA]</scope>
    <source>
        <strain evidence="8 9">DSM 23421</strain>
    </source>
</reference>
<evidence type="ECO:0000256" key="1">
    <source>
        <dbReference type="ARBA" id="ARBA00022723"/>
    </source>
</evidence>
<dbReference type="InterPro" id="IPR001117">
    <property type="entry name" value="Cu-oxidase_2nd"/>
</dbReference>
<dbReference type="SUPFAM" id="SSF49503">
    <property type="entry name" value="Cupredoxins"/>
    <property type="match status" value="3"/>
</dbReference>
<dbReference type="AlphaFoldDB" id="A0A1G7AL19"/>
<keyword evidence="3" id="KW-0186">Copper</keyword>
<evidence type="ECO:0000313" key="8">
    <source>
        <dbReference type="EMBL" id="SDE14576.1"/>
    </source>
</evidence>
<feature type="signal peptide" evidence="4">
    <location>
        <begin position="1"/>
        <end position="19"/>
    </location>
</feature>
<keyword evidence="4" id="KW-0732">Signal</keyword>
<sequence>MRILLILLISGFCVSSLKAQISNTYEENKDNWPEHVYNLTIDYGTVNFTGKDVKAMTINGGIPGPNLQFEEGEFAIINVTNKMDVETSVHWHGMILPNFYDGVPYLSTPPIRPGKTLQYKFAIKQSGTYWYHSHTGLQEQRGVYGSIQINPKETDLEYDKDLVLVVSDWMDEKPRSQLKNLKRGNEWYLIKKGQVQSLDKLIKKNAVGAKLKMAWQRMPDMAISDNYYDKFFINGKAEQNYPDFEPGEKVRLRFVNASAATYYWLTFGGEDPLLISADGIDVVPVEHNKTLIGVAETYDYIVTIPQSGKLQILATAQDGSGEASAYVGKGETLKAPMVAEPDLIKSMKQMMSMGMKMGAPASKFNPSKNDSIQVMKKYKMDMGGMQMGGHKMNMKGGKMEMDGMKMDSTKMNHDKMDHSKMNMKDDKMKMDGMKKMDSTKMAHTKMDRSKMNMKEGKMKMSKSEMNMKKGKANMMMDDTRKMDDGMKMGYMVPKDKVVGDNMKTGGNPEFNYNYLRSPEKTVFDNDKPVKQMLFNLTGNMNRYVWSINGVPLSETDKIKINQGEVVRITLNNLTMMHHPMHLHGHFFRVLNENGEYSPLKHTVNVAPMQKVVIEFDAKEYGDWFFHCHVLYHMNAGMARVFSYSETPRDERLKGYPLTNLTNEADHMFTWGELTAASHMTELYATATNIRNQFTLMGEYGWNKNLEAEFSYERYLNDYFRVFGGVNVENGIKNSLEEINTTAIAGVRWLMPLLINSDFRIDSKLRPQVRLSTGFMVLPRLGVFGQYEYQMDFGWVNDLEAGTDFESESTWQVGLEYVLGRNFSLMGSYDNRFGAGGGLSVRF</sequence>
<dbReference type="EMBL" id="FNAO01000003">
    <property type="protein sequence ID" value="SDE14576.1"/>
    <property type="molecule type" value="Genomic_DNA"/>
</dbReference>
<dbReference type="Proteomes" id="UP000199109">
    <property type="component" value="Unassembled WGS sequence"/>
</dbReference>
<keyword evidence="8" id="KW-0132">Cell division</keyword>
<dbReference type="InterPro" id="IPR002355">
    <property type="entry name" value="Cu_oxidase_Cu_BS"/>
</dbReference>
<dbReference type="PANTHER" id="PTHR11709:SF394">
    <property type="entry name" value="FI03373P-RELATED"/>
    <property type="match status" value="1"/>
</dbReference>
<evidence type="ECO:0000259" key="5">
    <source>
        <dbReference type="Pfam" id="PF00394"/>
    </source>
</evidence>
<dbReference type="Pfam" id="PF07732">
    <property type="entry name" value="Cu-oxidase_3"/>
    <property type="match status" value="1"/>
</dbReference>
<name>A0A1G7AL19_9FLAO</name>
<evidence type="ECO:0000256" key="3">
    <source>
        <dbReference type="ARBA" id="ARBA00023008"/>
    </source>
</evidence>
<feature type="domain" description="Plastocyanin-like" evidence="5">
    <location>
        <begin position="218"/>
        <end position="315"/>
    </location>
</feature>
<dbReference type="InterPro" id="IPR008972">
    <property type="entry name" value="Cupredoxin"/>
</dbReference>
<dbReference type="InterPro" id="IPR034282">
    <property type="entry name" value="CuRO_2_CopA"/>
</dbReference>
<dbReference type="GO" id="GO:0005507">
    <property type="term" value="F:copper ion binding"/>
    <property type="evidence" value="ECO:0007669"/>
    <property type="project" value="InterPro"/>
</dbReference>
<dbReference type="PANTHER" id="PTHR11709">
    <property type="entry name" value="MULTI-COPPER OXIDASE"/>
    <property type="match status" value="1"/>
</dbReference>
<dbReference type="CDD" id="cd13874">
    <property type="entry name" value="CuRO_2_CopA"/>
    <property type="match status" value="1"/>
</dbReference>
<dbReference type="GO" id="GO:0016491">
    <property type="term" value="F:oxidoreductase activity"/>
    <property type="evidence" value="ECO:0007669"/>
    <property type="project" value="UniProtKB-KW"/>
</dbReference>
<proteinExistence type="predicted"/>
<keyword evidence="8" id="KW-0946">Virion</keyword>
<dbReference type="OrthoDB" id="9757546at2"/>
<keyword evidence="9" id="KW-1185">Reference proteome</keyword>
<evidence type="ECO:0000256" key="2">
    <source>
        <dbReference type="ARBA" id="ARBA00023002"/>
    </source>
</evidence>
<dbReference type="STRING" id="641691.SAMN05421636_103395"/>
<dbReference type="Pfam" id="PF07731">
    <property type="entry name" value="Cu-oxidase_2"/>
    <property type="match status" value="1"/>
</dbReference>
<dbReference type="RefSeq" id="WP_091867194.1">
    <property type="nucleotide sequence ID" value="NZ_FNAO01000003.1"/>
</dbReference>
<dbReference type="InterPro" id="IPR011707">
    <property type="entry name" value="Cu-oxidase-like_N"/>
</dbReference>
<keyword evidence="8" id="KW-0167">Capsid protein</keyword>
<feature type="chain" id="PRO_5011706754" evidence="4">
    <location>
        <begin position="20"/>
        <end position="842"/>
    </location>
</feature>
<dbReference type="GO" id="GO:0051301">
    <property type="term" value="P:cell division"/>
    <property type="evidence" value="ECO:0007669"/>
    <property type="project" value="UniProtKB-KW"/>
</dbReference>
<dbReference type="PROSITE" id="PS00080">
    <property type="entry name" value="MULTICOPPER_OXIDASE2"/>
    <property type="match status" value="1"/>
</dbReference>
<evidence type="ECO:0000259" key="6">
    <source>
        <dbReference type="Pfam" id="PF07731"/>
    </source>
</evidence>
<evidence type="ECO:0000256" key="4">
    <source>
        <dbReference type="SAM" id="SignalP"/>
    </source>
</evidence>